<accession>A0ABW2NXK4</accession>
<name>A0ABW2NXK4_9ACTN</name>
<feature type="signal peptide" evidence="1">
    <location>
        <begin position="1"/>
        <end position="31"/>
    </location>
</feature>
<feature type="chain" id="PRO_5045771881" description="Secreted protein" evidence="1">
    <location>
        <begin position="32"/>
        <end position="108"/>
    </location>
</feature>
<dbReference type="RefSeq" id="WP_380823644.1">
    <property type="nucleotide sequence ID" value="NZ_JBHTCG010000001.1"/>
</dbReference>
<proteinExistence type="predicted"/>
<keyword evidence="1" id="KW-0732">Signal</keyword>
<dbReference type="EMBL" id="JBHTCG010000001">
    <property type="protein sequence ID" value="MFC7380610.1"/>
    <property type="molecule type" value="Genomic_DNA"/>
</dbReference>
<organism evidence="2 3">
    <name type="scientific">Sphaerisporangium rhizosphaerae</name>
    <dbReference type="NCBI Taxonomy" id="2269375"/>
    <lineage>
        <taxon>Bacteria</taxon>
        <taxon>Bacillati</taxon>
        <taxon>Actinomycetota</taxon>
        <taxon>Actinomycetes</taxon>
        <taxon>Streptosporangiales</taxon>
        <taxon>Streptosporangiaceae</taxon>
        <taxon>Sphaerisporangium</taxon>
    </lineage>
</organism>
<protein>
    <recommendedName>
        <fullName evidence="4">Secreted protein</fullName>
    </recommendedName>
</protein>
<sequence length="108" mass="10842">MSIVRGFGNGAAAALIGAAAVVATTAAPAAAAVDPASCVYGYNLSIPQVSATCNNPTPTGWYLRVACETPRGTVVYVNGTMAYGPGRDTSLARCPHNTELGPSTLVNA</sequence>
<gene>
    <name evidence="2" type="ORF">ACFQSB_00250</name>
</gene>
<evidence type="ECO:0000256" key="1">
    <source>
        <dbReference type="SAM" id="SignalP"/>
    </source>
</evidence>
<dbReference type="Proteomes" id="UP001596496">
    <property type="component" value="Unassembled WGS sequence"/>
</dbReference>
<evidence type="ECO:0000313" key="2">
    <source>
        <dbReference type="EMBL" id="MFC7380610.1"/>
    </source>
</evidence>
<comment type="caution">
    <text evidence="2">The sequence shown here is derived from an EMBL/GenBank/DDBJ whole genome shotgun (WGS) entry which is preliminary data.</text>
</comment>
<reference evidence="3" key="1">
    <citation type="journal article" date="2019" name="Int. J. Syst. Evol. Microbiol.">
        <title>The Global Catalogue of Microorganisms (GCM) 10K type strain sequencing project: providing services to taxonomists for standard genome sequencing and annotation.</title>
        <authorList>
            <consortium name="The Broad Institute Genomics Platform"/>
            <consortium name="The Broad Institute Genome Sequencing Center for Infectious Disease"/>
            <person name="Wu L."/>
            <person name="Ma J."/>
        </authorList>
    </citation>
    <scope>NUCLEOTIDE SEQUENCE [LARGE SCALE GENOMIC DNA]</scope>
    <source>
        <strain evidence="3">CECT 7649</strain>
    </source>
</reference>
<evidence type="ECO:0008006" key="4">
    <source>
        <dbReference type="Google" id="ProtNLM"/>
    </source>
</evidence>
<evidence type="ECO:0000313" key="3">
    <source>
        <dbReference type="Proteomes" id="UP001596496"/>
    </source>
</evidence>
<keyword evidence="3" id="KW-1185">Reference proteome</keyword>